<dbReference type="AlphaFoldDB" id="A0A9N9JS52"/>
<gene>
    <name evidence="1" type="ORF">AMORRO_LOCUS18176</name>
</gene>
<dbReference type="Proteomes" id="UP000789342">
    <property type="component" value="Unassembled WGS sequence"/>
</dbReference>
<name>A0A9N9JS52_9GLOM</name>
<reference evidence="1" key="1">
    <citation type="submission" date="2021-06" db="EMBL/GenBank/DDBJ databases">
        <authorList>
            <person name="Kallberg Y."/>
            <person name="Tangrot J."/>
            <person name="Rosling A."/>
        </authorList>
    </citation>
    <scope>NUCLEOTIDE SEQUENCE</scope>
    <source>
        <strain evidence="1">CL551</strain>
    </source>
</reference>
<protein>
    <submittedName>
        <fullName evidence="1">8557_t:CDS:1</fullName>
    </submittedName>
</protein>
<accession>A0A9N9JS52</accession>
<dbReference type="EMBL" id="CAJVPV010061892">
    <property type="protein sequence ID" value="CAG8791392.1"/>
    <property type="molecule type" value="Genomic_DNA"/>
</dbReference>
<keyword evidence="2" id="KW-1185">Reference proteome</keyword>
<evidence type="ECO:0000313" key="2">
    <source>
        <dbReference type="Proteomes" id="UP000789342"/>
    </source>
</evidence>
<sequence length="46" mass="5545">QQLQYQDAKEINTEEEEIPLTTYRAINEEVAERQNKIEKQIEHMGR</sequence>
<feature type="non-terminal residue" evidence="1">
    <location>
        <position position="46"/>
    </location>
</feature>
<organism evidence="1 2">
    <name type="scientific">Acaulospora morrowiae</name>
    <dbReference type="NCBI Taxonomy" id="94023"/>
    <lineage>
        <taxon>Eukaryota</taxon>
        <taxon>Fungi</taxon>
        <taxon>Fungi incertae sedis</taxon>
        <taxon>Mucoromycota</taxon>
        <taxon>Glomeromycotina</taxon>
        <taxon>Glomeromycetes</taxon>
        <taxon>Diversisporales</taxon>
        <taxon>Acaulosporaceae</taxon>
        <taxon>Acaulospora</taxon>
    </lineage>
</organism>
<proteinExistence type="predicted"/>
<evidence type="ECO:0000313" key="1">
    <source>
        <dbReference type="EMBL" id="CAG8791392.1"/>
    </source>
</evidence>
<feature type="non-terminal residue" evidence="1">
    <location>
        <position position="1"/>
    </location>
</feature>
<comment type="caution">
    <text evidence="1">The sequence shown here is derived from an EMBL/GenBank/DDBJ whole genome shotgun (WGS) entry which is preliminary data.</text>
</comment>